<protein>
    <recommendedName>
        <fullName evidence="4">CUB domain-containing protein</fullName>
    </recommendedName>
</protein>
<reference evidence="5" key="1">
    <citation type="journal article" date="2008" name="Nature">
        <title>The amphioxus genome and the evolution of the chordate karyotype.</title>
        <authorList>
            <consortium name="US DOE Joint Genome Institute (JGI-PGF)"/>
            <person name="Putnam N.H."/>
            <person name="Butts T."/>
            <person name="Ferrier D.E.K."/>
            <person name="Furlong R.F."/>
            <person name="Hellsten U."/>
            <person name="Kawashima T."/>
            <person name="Robinson-Rechavi M."/>
            <person name="Shoguchi E."/>
            <person name="Terry A."/>
            <person name="Yu J.-K."/>
            <person name="Benito-Gutierrez E.L."/>
            <person name="Dubchak I."/>
            <person name="Garcia-Fernandez J."/>
            <person name="Gibson-Brown J.J."/>
            <person name="Grigoriev I.V."/>
            <person name="Horton A.C."/>
            <person name="de Jong P.J."/>
            <person name="Jurka J."/>
            <person name="Kapitonov V.V."/>
            <person name="Kohara Y."/>
            <person name="Kuroki Y."/>
            <person name="Lindquist E."/>
            <person name="Lucas S."/>
            <person name="Osoegawa K."/>
            <person name="Pennacchio L.A."/>
            <person name="Salamov A.A."/>
            <person name="Satou Y."/>
            <person name="Sauka-Spengler T."/>
            <person name="Schmutz J."/>
            <person name="Shin-I T."/>
            <person name="Toyoda A."/>
            <person name="Bronner-Fraser M."/>
            <person name="Fujiyama A."/>
            <person name="Holland L.Z."/>
            <person name="Holland P.W.H."/>
            <person name="Satoh N."/>
            <person name="Rokhsar D.S."/>
        </authorList>
    </citation>
    <scope>NUCLEOTIDE SEQUENCE [LARGE SCALE GENOMIC DNA]</scope>
    <source>
        <strain evidence="5">S238N-H82</strain>
        <tissue evidence="5">Testes</tissue>
    </source>
</reference>
<dbReference type="InterPro" id="IPR035914">
    <property type="entry name" value="Sperma_CUB_dom_sf"/>
</dbReference>
<evidence type="ECO:0000256" key="2">
    <source>
        <dbReference type="ARBA" id="ARBA00023157"/>
    </source>
</evidence>
<dbReference type="PANTHER" id="PTHR24251:SF37">
    <property type="entry name" value="CUB DOMAIN-CONTAINING PROTEIN"/>
    <property type="match status" value="1"/>
</dbReference>
<dbReference type="SUPFAM" id="SSF49854">
    <property type="entry name" value="Spermadhesin, CUB domain"/>
    <property type="match status" value="2"/>
</dbReference>
<keyword evidence="2 3" id="KW-1015">Disulfide bond</keyword>
<dbReference type="InParanoid" id="C3Z224"/>
<evidence type="ECO:0000256" key="3">
    <source>
        <dbReference type="PROSITE-ProRule" id="PRU00059"/>
    </source>
</evidence>
<feature type="domain" description="CUB" evidence="4">
    <location>
        <begin position="1"/>
        <end position="114"/>
    </location>
</feature>
<dbReference type="InterPro" id="IPR000859">
    <property type="entry name" value="CUB_dom"/>
</dbReference>
<dbReference type="AlphaFoldDB" id="C3Z224"/>
<organism>
    <name type="scientific">Branchiostoma floridae</name>
    <name type="common">Florida lancelet</name>
    <name type="synonym">Amphioxus</name>
    <dbReference type="NCBI Taxonomy" id="7739"/>
    <lineage>
        <taxon>Eukaryota</taxon>
        <taxon>Metazoa</taxon>
        <taxon>Chordata</taxon>
        <taxon>Cephalochordata</taxon>
        <taxon>Leptocardii</taxon>
        <taxon>Amphioxiformes</taxon>
        <taxon>Branchiostomatidae</taxon>
        <taxon>Branchiostoma</taxon>
    </lineage>
</organism>
<proteinExistence type="predicted"/>
<dbReference type="EMBL" id="GG666573">
    <property type="protein sequence ID" value="EEN53541.1"/>
    <property type="molecule type" value="Genomic_DNA"/>
</dbReference>
<dbReference type="PROSITE" id="PS01180">
    <property type="entry name" value="CUB"/>
    <property type="match status" value="2"/>
</dbReference>
<comment type="caution">
    <text evidence="3">Lacks conserved residue(s) required for the propagation of feature annotation.</text>
</comment>
<feature type="disulfide bond" evidence="3">
    <location>
        <begin position="116"/>
        <end position="143"/>
    </location>
</feature>
<gene>
    <name evidence="5" type="ORF">BRAFLDRAFT_219914</name>
</gene>
<keyword evidence="1" id="KW-0677">Repeat</keyword>
<dbReference type="SMART" id="SM00042">
    <property type="entry name" value="CUB"/>
    <property type="match status" value="2"/>
</dbReference>
<dbReference type="STRING" id="7739.C3Z224"/>
<dbReference type="Gene3D" id="2.60.120.290">
    <property type="entry name" value="Spermadhesin, CUB domain"/>
    <property type="match status" value="2"/>
</dbReference>
<evidence type="ECO:0000256" key="1">
    <source>
        <dbReference type="ARBA" id="ARBA00022737"/>
    </source>
</evidence>
<dbReference type="Pfam" id="PF00431">
    <property type="entry name" value="CUB"/>
    <property type="match status" value="2"/>
</dbReference>
<evidence type="ECO:0000313" key="5">
    <source>
        <dbReference type="EMBL" id="EEN53541.1"/>
    </source>
</evidence>
<name>C3Z224_BRAFL</name>
<dbReference type="FunFam" id="2.60.120.290:FF:000013">
    <property type="entry name" value="Membrane frizzled-related protein"/>
    <property type="match status" value="2"/>
</dbReference>
<dbReference type="PANTHER" id="PTHR24251">
    <property type="entry name" value="OVOCHYMASE-RELATED"/>
    <property type="match status" value="1"/>
</dbReference>
<dbReference type="CDD" id="cd00041">
    <property type="entry name" value="CUB"/>
    <property type="match status" value="2"/>
</dbReference>
<sequence>CGGLMKSPNGTFKSPGHPRNYDNNLDCVWTITVDPGERVFLSFFNFHLEVANDCKYDNVKVVNDSQGDSVVELGTWCGTNIPALFTSTNNTISVLFHSDRSDVFPGFLAKWSIENCGGLITTGQSGTIKSPGYPDNYATNLDCVWVINLHPRQRVHLSFVNFVLEDDSDCDYDNLKVQDGDGRGDSAVDLGTWCGSDAPPPLKSTNSTLTITFHSDYSEVFAGFFATWFTER</sequence>
<feature type="domain" description="CUB" evidence="4">
    <location>
        <begin position="116"/>
        <end position="231"/>
    </location>
</feature>
<accession>C3Z224</accession>
<feature type="non-terminal residue" evidence="5">
    <location>
        <position position="1"/>
    </location>
</feature>
<evidence type="ECO:0000259" key="4">
    <source>
        <dbReference type="PROSITE" id="PS01180"/>
    </source>
</evidence>
<dbReference type="eggNOG" id="ENOG502QVE6">
    <property type="taxonomic scope" value="Eukaryota"/>
</dbReference>